<evidence type="ECO:0000313" key="3">
    <source>
        <dbReference type="Proteomes" id="UP000215616"/>
    </source>
</evidence>
<dbReference type="AlphaFoldDB" id="A0A258DDW6"/>
<dbReference type="Proteomes" id="UP000215616">
    <property type="component" value="Unassembled WGS sequence"/>
</dbReference>
<comment type="caution">
    <text evidence="2">The sequence shown here is derived from an EMBL/GenBank/DDBJ whole genome shotgun (WGS) entry which is preliminary data.</text>
</comment>
<keyword evidence="1" id="KW-1133">Transmembrane helix</keyword>
<keyword evidence="2" id="KW-0131">Cell cycle</keyword>
<reference evidence="2 3" key="1">
    <citation type="submission" date="2017-03" db="EMBL/GenBank/DDBJ databases">
        <title>Lifting the veil on microbial sulfur biogeochemistry in mining wastewaters.</title>
        <authorList>
            <person name="Kantor R.S."/>
            <person name="Colenbrander Nelson T."/>
            <person name="Marshall S."/>
            <person name="Bennett D."/>
            <person name="Apte S."/>
            <person name="Camacho D."/>
            <person name="Thomas B.C."/>
            <person name="Warren L.A."/>
            <person name="Banfield J.F."/>
        </authorList>
    </citation>
    <scope>NUCLEOTIDE SEQUENCE [LARGE SCALE GENOMIC DNA]</scope>
    <source>
        <strain evidence="2">32-67-7</strain>
    </source>
</reference>
<protein>
    <submittedName>
        <fullName evidence="2">Cell division protein FtsW</fullName>
    </submittedName>
</protein>
<feature type="non-terminal residue" evidence="2">
    <location>
        <position position="106"/>
    </location>
</feature>
<dbReference type="GO" id="GO:0051301">
    <property type="term" value="P:cell division"/>
    <property type="evidence" value="ECO:0007669"/>
    <property type="project" value="UniProtKB-KW"/>
</dbReference>
<evidence type="ECO:0000256" key="1">
    <source>
        <dbReference type="SAM" id="Phobius"/>
    </source>
</evidence>
<name>A0A258DDW6_CAUVI</name>
<gene>
    <name evidence="2" type="ORF">B7Z12_02100</name>
</gene>
<evidence type="ECO:0000313" key="2">
    <source>
        <dbReference type="EMBL" id="OYX05949.1"/>
    </source>
</evidence>
<keyword evidence="2" id="KW-0132">Cell division</keyword>
<keyword evidence="1" id="KW-0472">Membrane</keyword>
<feature type="transmembrane region" description="Helical" evidence="1">
    <location>
        <begin position="88"/>
        <end position="105"/>
    </location>
</feature>
<accession>A0A258DDW6</accession>
<organism evidence="2 3">
    <name type="scientific">Caulobacter vibrioides</name>
    <name type="common">Caulobacter crescentus</name>
    <dbReference type="NCBI Taxonomy" id="155892"/>
    <lineage>
        <taxon>Bacteria</taxon>
        <taxon>Pseudomonadati</taxon>
        <taxon>Pseudomonadota</taxon>
        <taxon>Alphaproteobacteria</taxon>
        <taxon>Caulobacterales</taxon>
        <taxon>Caulobacteraceae</taxon>
        <taxon>Caulobacter</taxon>
    </lineage>
</organism>
<dbReference type="EMBL" id="NCDQ01000018">
    <property type="protein sequence ID" value="OYX05949.1"/>
    <property type="molecule type" value="Genomic_DNA"/>
</dbReference>
<sequence>MASNATHAFARTDRTALGLWWWTTDRWLLGATALLVTLGMLLSFASSPAAAQRIGIADQFHFALRMCFFASASSVLMLIVSMLSPRGIRRAAFFIYIGAIAVMIAL</sequence>
<keyword evidence="1" id="KW-0812">Transmembrane</keyword>
<feature type="transmembrane region" description="Helical" evidence="1">
    <location>
        <begin position="27"/>
        <end position="50"/>
    </location>
</feature>
<feature type="transmembrane region" description="Helical" evidence="1">
    <location>
        <begin position="62"/>
        <end position="82"/>
    </location>
</feature>
<proteinExistence type="predicted"/>